<sequence>MGVGEQCFGTGHDRVSALKRGIRVYAGVSRGGQLYTRLLCWVA</sequence>
<dbReference type="EMBL" id="RBOC01000143">
    <property type="protein sequence ID" value="RMM07282.1"/>
    <property type="molecule type" value="Genomic_DNA"/>
</dbReference>
<name>A0A3M6H1P1_9PSED</name>
<evidence type="ECO:0000313" key="2">
    <source>
        <dbReference type="Proteomes" id="UP000278587"/>
    </source>
</evidence>
<evidence type="ECO:0000313" key="1">
    <source>
        <dbReference type="EMBL" id="RMM07282.1"/>
    </source>
</evidence>
<reference evidence="1 2" key="1">
    <citation type="submission" date="2018-08" db="EMBL/GenBank/DDBJ databases">
        <title>Recombination of ecologically and evolutionarily significant loci maintains genetic cohesion in the Pseudomonas syringae species complex.</title>
        <authorList>
            <person name="Dillon M."/>
            <person name="Thakur S."/>
            <person name="Almeida R.N.D."/>
            <person name="Weir B.S."/>
            <person name="Guttman D.S."/>
        </authorList>
    </citation>
    <scope>NUCLEOTIDE SEQUENCE [LARGE SCALE GENOMIC DNA]</scope>
    <source>
        <strain evidence="1 2">ICMP 4086</strain>
    </source>
</reference>
<proteinExistence type="predicted"/>
<dbReference type="AlphaFoldDB" id="A0A3M6H1P1"/>
<comment type="caution">
    <text evidence="1">The sequence shown here is derived from an EMBL/GenBank/DDBJ whole genome shotgun (WGS) entry which is preliminary data.</text>
</comment>
<organism evidence="1 2">
    <name type="scientific">Pseudomonas caricapapayae</name>
    <dbReference type="NCBI Taxonomy" id="46678"/>
    <lineage>
        <taxon>Bacteria</taxon>
        <taxon>Pseudomonadati</taxon>
        <taxon>Pseudomonadota</taxon>
        <taxon>Gammaproteobacteria</taxon>
        <taxon>Pseudomonadales</taxon>
        <taxon>Pseudomonadaceae</taxon>
        <taxon>Pseudomonas</taxon>
    </lineage>
</organism>
<accession>A0A3M6H1P1</accession>
<gene>
    <name evidence="1" type="ORF">ALQ84_100532</name>
</gene>
<dbReference type="Proteomes" id="UP000278587">
    <property type="component" value="Unassembled WGS sequence"/>
</dbReference>
<protein>
    <submittedName>
        <fullName evidence="1">Uncharacterized protein</fullName>
    </submittedName>
</protein>